<evidence type="ECO:0000313" key="2">
    <source>
        <dbReference type="Proteomes" id="UP000515158"/>
    </source>
</evidence>
<keyword evidence="2" id="KW-1185">Reference proteome</keyword>
<dbReference type="RefSeq" id="XP_034253231.1">
    <property type="nucleotide sequence ID" value="XM_034397340.1"/>
</dbReference>
<dbReference type="KEGG" id="tpal:117652437"/>
<dbReference type="GO" id="GO:0097542">
    <property type="term" value="C:ciliary tip"/>
    <property type="evidence" value="ECO:0007669"/>
    <property type="project" value="TreeGrafter"/>
</dbReference>
<evidence type="ECO:0000313" key="4">
    <source>
        <dbReference type="RefSeq" id="XP_034253232.1"/>
    </source>
</evidence>
<dbReference type="OrthoDB" id="8181611at2759"/>
<protein>
    <submittedName>
        <fullName evidence="3 4">Uncharacterized protein LOC117652437 isoform X1</fullName>
    </submittedName>
</protein>
<dbReference type="Proteomes" id="UP000515158">
    <property type="component" value="Unplaced"/>
</dbReference>
<dbReference type="GO" id="GO:0036064">
    <property type="term" value="C:ciliary basal body"/>
    <property type="evidence" value="ECO:0007669"/>
    <property type="project" value="InterPro"/>
</dbReference>
<dbReference type="InterPro" id="IPR040369">
    <property type="entry name" value="ARMC9"/>
</dbReference>
<organism evidence="3">
    <name type="scientific">Thrips palmi</name>
    <name type="common">Melon thrips</name>
    <dbReference type="NCBI Taxonomy" id="161013"/>
    <lineage>
        <taxon>Eukaryota</taxon>
        <taxon>Metazoa</taxon>
        <taxon>Ecdysozoa</taxon>
        <taxon>Arthropoda</taxon>
        <taxon>Hexapoda</taxon>
        <taxon>Insecta</taxon>
        <taxon>Pterygota</taxon>
        <taxon>Neoptera</taxon>
        <taxon>Paraneoptera</taxon>
        <taxon>Thysanoptera</taxon>
        <taxon>Terebrantia</taxon>
        <taxon>Thripoidea</taxon>
        <taxon>Thripidae</taxon>
        <taxon>Thrips</taxon>
    </lineage>
</organism>
<sequence>MPRSCSDGYYLQLIYEYLLHMGLESTATNLREECRSCDYPAPEEISGVRRCDITNLLQRFDEEDEAGFLRILNQSIPLQARSSYEGKKMIADLLVYFAALSLLKDGSDQAGTVWMKPLVHAPPALFQNCEPKSMSTLMPRAIQGNRSHTSTNSETLERTELCKYCGQKSCTCENSEEPEIVVRRPSQCSENNRQRCPIHPCMNTLQEYLDTECSNLKDDPYFIPYFALPFTSSPQTHYQYKHIFQGSWPKGLRRRFWEFLVHHRQAAGLPGIVRLLPSCEDMNPSDTRSIHDESICLSEHTIQ</sequence>
<dbReference type="PANTHER" id="PTHR14881">
    <property type="entry name" value="LISH DOMAIN-CONTAINING PROTEIN ARMC9"/>
    <property type="match status" value="1"/>
</dbReference>
<accession>A0A6P9AB43</accession>
<name>A0A6P9AB43_THRPL</name>
<dbReference type="PROSITE" id="PS50896">
    <property type="entry name" value="LISH"/>
    <property type="match status" value="1"/>
</dbReference>
<dbReference type="AlphaFoldDB" id="A0A6P9AB43"/>
<dbReference type="InterPro" id="IPR056327">
    <property type="entry name" value="ARMC9_CTLH-like_dom"/>
</dbReference>
<dbReference type="PANTHER" id="PTHR14881:SF4">
    <property type="entry name" value="LISH DOMAIN-CONTAINING PROTEIN ARMC9"/>
    <property type="match status" value="1"/>
</dbReference>
<dbReference type="GO" id="GO:0060271">
    <property type="term" value="P:cilium assembly"/>
    <property type="evidence" value="ECO:0007669"/>
    <property type="project" value="InterPro"/>
</dbReference>
<evidence type="ECO:0000259" key="1">
    <source>
        <dbReference type="Pfam" id="PF23138"/>
    </source>
</evidence>
<dbReference type="InterPro" id="IPR006594">
    <property type="entry name" value="LisH"/>
</dbReference>
<dbReference type="RefSeq" id="XP_034253232.1">
    <property type="nucleotide sequence ID" value="XM_034397341.1"/>
</dbReference>
<gene>
    <name evidence="3 4" type="primary">LOC117652437</name>
</gene>
<evidence type="ECO:0000313" key="3">
    <source>
        <dbReference type="RefSeq" id="XP_034253231.1"/>
    </source>
</evidence>
<reference evidence="3 4" key="1">
    <citation type="submission" date="2025-04" db="UniProtKB">
        <authorList>
            <consortium name="RefSeq"/>
        </authorList>
    </citation>
    <scope>IDENTIFICATION</scope>
    <source>
        <tissue evidence="3 4">Total insect</tissue>
    </source>
</reference>
<dbReference type="GO" id="GO:0005814">
    <property type="term" value="C:centriole"/>
    <property type="evidence" value="ECO:0007669"/>
    <property type="project" value="TreeGrafter"/>
</dbReference>
<dbReference type="Pfam" id="PF23138">
    <property type="entry name" value="CTLH_Armc9"/>
    <property type="match status" value="1"/>
</dbReference>
<feature type="domain" description="ARMC9 CTLH-like" evidence="1">
    <location>
        <begin position="54"/>
        <end position="263"/>
    </location>
</feature>
<dbReference type="GeneID" id="117652437"/>
<proteinExistence type="predicted"/>